<dbReference type="PANTHER" id="PTHR30514:SF1">
    <property type="entry name" value="HTH-TYPE TRANSCRIPTIONAL REGULATOR HEXR-RELATED"/>
    <property type="match status" value="1"/>
</dbReference>
<dbReference type="CDD" id="cd05013">
    <property type="entry name" value="SIS_RpiR"/>
    <property type="match status" value="1"/>
</dbReference>
<keyword evidence="3" id="KW-0804">Transcription</keyword>
<dbReference type="PANTHER" id="PTHR30514">
    <property type="entry name" value="GLUCOKINASE"/>
    <property type="match status" value="1"/>
</dbReference>
<name>A0AAW4W3Y3_9FIRM</name>
<evidence type="ECO:0000256" key="3">
    <source>
        <dbReference type="ARBA" id="ARBA00023163"/>
    </source>
</evidence>
<dbReference type="InterPro" id="IPR036388">
    <property type="entry name" value="WH-like_DNA-bd_sf"/>
</dbReference>
<dbReference type="SUPFAM" id="SSF46689">
    <property type="entry name" value="Homeodomain-like"/>
    <property type="match status" value="1"/>
</dbReference>
<feature type="domain" description="HTH rpiR-type" evidence="4">
    <location>
        <begin position="11"/>
        <end position="87"/>
    </location>
</feature>
<dbReference type="GO" id="GO:0003700">
    <property type="term" value="F:DNA-binding transcription factor activity"/>
    <property type="evidence" value="ECO:0007669"/>
    <property type="project" value="InterPro"/>
</dbReference>
<dbReference type="InterPro" id="IPR001347">
    <property type="entry name" value="SIS_dom"/>
</dbReference>
<gene>
    <name evidence="6" type="ORF">LKD22_01730</name>
</gene>
<evidence type="ECO:0000259" key="4">
    <source>
        <dbReference type="PROSITE" id="PS51071"/>
    </source>
</evidence>
<evidence type="ECO:0000256" key="2">
    <source>
        <dbReference type="ARBA" id="ARBA00023125"/>
    </source>
</evidence>
<evidence type="ECO:0000259" key="5">
    <source>
        <dbReference type="PROSITE" id="PS51464"/>
    </source>
</evidence>
<reference evidence="6 7" key="1">
    <citation type="submission" date="2021-10" db="EMBL/GenBank/DDBJ databases">
        <title>Anaerobic single-cell dispensing facilitates the cultivation of human gut bacteria.</title>
        <authorList>
            <person name="Afrizal A."/>
        </authorList>
    </citation>
    <scope>NUCLEOTIDE SEQUENCE [LARGE SCALE GENOMIC DNA]</scope>
    <source>
        <strain evidence="6 7">CLA-AA-H270</strain>
    </source>
</reference>
<keyword evidence="1" id="KW-0805">Transcription regulation</keyword>
<evidence type="ECO:0000313" key="6">
    <source>
        <dbReference type="EMBL" id="MCC2175860.1"/>
    </source>
</evidence>
<dbReference type="InterPro" id="IPR035472">
    <property type="entry name" value="RpiR-like_SIS"/>
</dbReference>
<dbReference type="Gene3D" id="3.40.50.10490">
    <property type="entry name" value="Glucose-6-phosphate isomerase like protein, domain 1"/>
    <property type="match status" value="1"/>
</dbReference>
<dbReference type="Proteomes" id="UP001298753">
    <property type="component" value="Unassembled WGS sequence"/>
</dbReference>
<protein>
    <submittedName>
        <fullName evidence="6">MurR/RpiR family transcriptional regulator</fullName>
    </submittedName>
</protein>
<dbReference type="InterPro" id="IPR009057">
    <property type="entry name" value="Homeodomain-like_sf"/>
</dbReference>
<dbReference type="InterPro" id="IPR046348">
    <property type="entry name" value="SIS_dom_sf"/>
</dbReference>
<dbReference type="PROSITE" id="PS51071">
    <property type="entry name" value="HTH_RPIR"/>
    <property type="match status" value="1"/>
</dbReference>
<dbReference type="Gene3D" id="1.10.10.10">
    <property type="entry name" value="Winged helix-like DNA-binding domain superfamily/Winged helix DNA-binding domain"/>
    <property type="match status" value="1"/>
</dbReference>
<dbReference type="GO" id="GO:0003677">
    <property type="term" value="F:DNA binding"/>
    <property type="evidence" value="ECO:0007669"/>
    <property type="project" value="UniProtKB-KW"/>
</dbReference>
<dbReference type="InterPro" id="IPR000281">
    <property type="entry name" value="HTH_RpiR"/>
</dbReference>
<dbReference type="SUPFAM" id="SSF53697">
    <property type="entry name" value="SIS domain"/>
    <property type="match status" value="1"/>
</dbReference>
<organism evidence="6 7">
    <name type="scientific">Agathobaculum butyriciproducens</name>
    <dbReference type="NCBI Taxonomy" id="1628085"/>
    <lineage>
        <taxon>Bacteria</taxon>
        <taxon>Bacillati</taxon>
        <taxon>Bacillota</taxon>
        <taxon>Clostridia</taxon>
        <taxon>Eubacteriales</taxon>
        <taxon>Butyricicoccaceae</taxon>
        <taxon>Agathobaculum</taxon>
    </lineage>
</organism>
<feature type="domain" description="SIS" evidence="5">
    <location>
        <begin position="131"/>
        <end position="267"/>
    </location>
</feature>
<dbReference type="GO" id="GO:0097367">
    <property type="term" value="F:carbohydrate derivative binding"/>
    <property type="evidence" value="ECO:0007669"/>
    <property type="project" value="InterPro"/>
</dbReference>
<dbReference type="Pfam" id="PF01380">
    <property type="entry name" value="SIS"/>
    <property type="match status" value="1"/>
</dbReference>
<dbReference type="InterPro" id="IPR047640">
    <property type="entry name" value="RpiR-like"/>
</dbReference>
<dbReference type="GO" id="GO:1901135">
    <property type="term" value="P:carbohydrate derivative metabolic process"/>
    <property type="evidence" value="ECO:0007669"/>
    <property type="project" value="InterPro"/>
</dbReference>
<proteinExistence type="predicted"/>
<sequence length="305" mass="33939">MTQIKGERMDKNVYAAIQSQYATLSKVGKQIADHIIADPVHITSISIQQMAAELGIAESSIIRFCKILGCTGFSEMKLLLAKYSPKSVRTIFEDLSETDSIQTISESVFGRNIDTLERALQLLDFQKIEQAVDVLSRAENILVLGVGASGTIAEDFYIRLMRIGFRAVSLTDSHLMQIQASLCMPNTVVIAISHTGKTREIVSAVRTAKAHGAQTIGITGYPDTPLKQVCDICLELYSPEQLFVSPRVAQFSLIDSLYVSLAVRRKDSVVQNIQRMNEALQPLRMEQRRENTAFYKQKCKCNADE</sequence>
<comment type="caution">
    <text evidence="6">The sequence shown here is derived from an EMBL/GenBank/DDBJ whole genome shotgun (WGS) entry which is preliminary data.</text>
</comment>
<evidence type="ECO:0000313" key="7">
    <source>
        <dbReference type="Proteomes" id="UP001298753"/>
    </source>
</evidence>
<dbReference type="AlphaFoldDB" id="A0AAW4W3Y3"/>
<keyword evidence="7" id="KW-1185">Reference proteome</keyword>
<accession>A0AAW4W3Y3</accession>
<dbReference type="EMBL" id="JAJEPX010000002">
    <property type="protein sequence ID" value="MCC2175860.1"/>
    <property type="molecule type" value="Genomic_DNA"/>
</dbReference>
<dbReference type="PROSITE" id="PS51464">
    <property type="entry name" value="SIS"/>
    <property type="match status" value="1"/>
</dbReference>
<keyword evidence="2" id="KW-0238">DNA-binding</keyword>
<evidence type="ECO:0000256" key="1">
    <source>
        <dbReference type="ARBA" id="ARBA00023015"/>
    </source>
</evidence>
<dbReference type="Pfam" id="PF01418">
    <property type="entry name" value="HTH_6"/>
    <property type="match status" value="1"/>
</dbReference>